<dbReference type="AlphaFoldDB" id="U5D6F0"/>
<dbReference type="InterPro" id="IPR048069">
    <property type="entry name" value="Thylak_slr1796"/>
</dbReference>
<dbReference type="PROSITE" id="PS51352">
    <property type="entry name" value="THIOREDOXIN_2"/>
    <property type="match status" value="1"/>
</dbReference>
<dbReference type="SUPFAM" id="SSF52833">
    <property type="entry name" value="Thioredoxin-like"/>
    <property type="match status" value="1"/>
</dbReference>
<evidence type="ECO:0000259" key="1">
    <source>
        <dbReference type="PROSITE" id="PS51352"/>
    </source>
</evidence>
<proteinExistence type="predicted"/>
<comment type="caution">
    <text evidence="2">The sequence shown here is derived from an EMBL/GenBank/DDBJ whole genome shotgun (WGS) entry which is preliminary data.</text>
</comment>
<dbReference type="InterPro" id="IPR036249">
    <property type="entry name" value="Thioredoxin-like_sf"/>
</dbReference>
<dbReference type="InterPro" id="IPR013766">
    <property type="entry name" value="Thioredoxin_domain"/>
</dbReference>
<dbReference type="eggNOG" id="COG0526">
    <property type="taxonomic scope" value="Bacteria"/>
</dbReference>
<dbReference type="EMBL" id="ASSJ01000079">
    <property type="protein sequence ID" value="ERN40223.1"/>
    <property type="molecule type" value="Genomic_DNA"/>
</dbReference>
<organism evidence="2 3">
    <name type="scientific">Rubidibacter lacunae KORDI 51-2</name>
    <dbReference type="NCBI Taxonomy" id="582515"/>
    <lineage>
        <taxon>Bacteria</taxon>
        <taxon>Bacillati</taxon>
        <taxon>Cyanobacteriota</taxon>
        <taxon>Cyanophyceae</taxon>
        <taxon>Oscillatoriophycideae</taxon>
        <taxon>Chroococcales</taxon>
        <taxon>Aphanothecaceae</taxon>
        <taxon>Rubidibacter</taxon>
    </lineage>
</organism>
<protein>
    <recommendedName>
        <fullName evidence="1">Thioredoxin domain-containing protein</fullName>
    </recommendedName>
</protein>
<evidence type="ECO:0000313" key="3">
    <source>
        <dbReference type="Proteomes" id="UP000016960"/>
    </source>
</evidence>
<dbReference type="RefSeq" id="WP_022608763.1">
    <property type="nucleotide sequence ID" value="NZ_ASSJ01000079.1"/>
</dbReference>
<dbReference type="Proteomes" id="UP000016960">
    <property type="component" value="Unassembled WGS sequence"/>
</dbReference>
<dbReference type="InParanoid" id="U5D6F0"/>
<keyword evidence="3" id="KW-1185">Reference proteome</keyword>
<dbReference type="STRING" id="582515.KR51_00031620"/>
<feature type="domain" description="Thioredoxin" evidence="1">
    <location>
        <begin position="42"/>
        <end position="181"/>
    </location>
</feature>
<dbReference type="PATRIC" id="fig|582515.4.peg.3555"/>
<evidence type="ECO:0000313" key="2">
    <source>
        <dbReference type="EMBL" id="ERN40223.1"/>
    </source>
</evidence>
<sequence length="206" mass="22701">MDFPHVLPHVLLPALARVRSLPWQTVRRLCYLTVTLAAIGLLLSGAPAIASVDDDRYEGNIFALYGGNGSLVPPHVTLAESLRAGKPALLVFYLDDSRDCKEYAVSVTRLQRFYGRAASFIAINVDSLQDGREFARTEAGYFYSGAVPQTVLIDGSGAVAFDGTGQVEFEAVDDAFREVFDLLPRTESVELKRRPVNEILYELTEE</sequence>
<reference evidence="2 3" key="1">
    <citation type="submission" date="2013-05" db="EMBL/GenBank/DDBJ databases">
        <title>Draft genome sequence of Rubidibacter lacunae KORDI 51-2.</title>
        <authorList>
            <person name="Choi D.H."/>
            <person name="Noh J.H."/>
            <person name="Kwon K.-K."/>
            <person name="Lee J.-H."/>
            <person name="Ryu J.-Y."/>
        </authorList>
    </citation>
    <scope>NUCLEOTIDE SEQUENCE [LARGE SCALE GENOMIC DNA]</scope>
    <source>
        <strain evidence="2 3">KORDI 51-2</strain>
    </source>
</reference>
<gene>
    <name evidence="2" type="ORF">KR51_00031620</name>
</gene>
<accession>U5D6F0</accession>
<name>U5D6F0_9CHRO</name>
<dbReference type="NCBIfam" id="NF038096">
    <property type="entry name" value="thylak_slr1796"/>
    <property type="match status" value="1"/>
</dbReference>
<dbReference type="Gene3D" id="3.40.30.10">
    <property type="entry name" value="Glutaredoxin"/>
    <property type="match status" value="1"/>
</dbReference>